<dbReference type="SUPFAM" id="SSF52172">
    <property type="entry name" value="CheY-like"/>
    <property type="match status" value="1"/>
</dbReference>
<evidence type="ECO:0000256" key="4">
    <source>
        <dbReference type="SAM" id="MobiDB-lite"/>
    </source>
</evidence>
<keyword evidence="9" id="KW-1185">Reference proteome</keyword>
<dbReference type="GO" id="GO:0000160">
    <property type="term" value="P:phosphorelay signal transduction system"/>
    <property type="evidence" value="ECO:0007669"/>
    <property type="project" value="InterPro"/>
</dbReference>
<dbReference type="EC" id="2.7.7.65" evidence="1"/>
<comment type="catalytic activity">
    <reaction evidence="2">
        <text>2 GTP = 3',3'-c-di-GMP + 2 diphosphate</text>
        <dbReference type="Rhea" id="RHEA:24898"/>
        <dbReference type="ChEBI" id="CHEBI:33019"/>
        <dbReference type="ChEBI" id="CHEBI:37565"/>
        <dbReference type="ChEBI" id="CHEBI:58805"/>
        <dbReference type="EC" id="2.7.7.65"/>
    </reaction>
</comment>
<dbReference type="PROSITE" id="PS50110">
    <property type="entry name" value="RESPONSE_REGULATORY"/>
    <property type="match status" value="1"/>
</dbReference>
<dbReference type="GO" id="GO:0005886">
    <property type="term" value="C:plasma membrane"/>
    <property type="evidence" value="ECO:0007669"/>
    <property type="project" value="TreeGrafter"/>
</dbReference>
<evidence type="ECO:0000256" key="2">
    <source>
        <dbReference type="ARBA" id="ARBA00034247"/>
    </source>
</evidence>
<reference evidence="8 9" key="1">
    <citation type="submission" date="2016-10" db="EMBL/GenBank/DDBJ databases">
        <authorList>
            <person name="Varghese N."/>
            <person name="Submissions S."/>
        </authorList>
    </citation>
    <scope>NUCLEOTIDE SEQUENCE [LARGE SCALE GENOMIC DNA]</scope>
    <source>
        <strain evidence="8 9">DSM 16525</strain>
    </source>
</reference>
<name>A0A511TED8_MYXFU</name>
<evidence type="ECO:0000313" key="7">
    <source>
        <dbReference type="EMBL" id="GEN12527.1"/>
    </source>
</evidence>
<evidence type="ECO:0000313" key="8">
    <source>
        <dbReference type="EMBL" id="SET85943.1"/>
    </source>
</evidence>
<dbReference type="CDD" id="cd00156">
    <property type="entry name" value="REC"/>
    <property type="match status" value="1"/>
</dbReference>
<dbReference type="GO" id="GO:0043709">
    <property type="term" value="P:cell adhesion involved in single-species biofilm formation"/>
    <property type="evidence" value="ECO:0007669"/>
    <property type="project" value="TreeGrafter"/>
</dbReference>
<evidence type="ECO:0000313" key="10">
    <source>
        <dbReference type="Proteomes" id="UP000321514"/>
    </source>
</evidence>
<gene>
    <name evidence="7" type="ORF">MFU01_75640</name>
    <name evidence="8" type="ORF">SAMN05443572_103539</name>
</gene>
<dbReference type="InterPro" id="IPR001789">
    <property type="entry name" value="Sig_transdc_resp-reg_receiver"/>
</dbReference>
<dbReference type="EMBL" id="FOIB01000003">
    <property type="protein sequence ID" value="SET85943.1"/>
    <property type="molecule type" value="Genomic_DNA"/>
</dbReference>
<dbReference type="PROSITE" id="PS50887">
    <property type="entry name" value="GGDEF"/>
    <property type="match status" value="1"/>
</dbReference>
<dbReference type="InterPro" id="IPR000160">
    <property type="entry name" value="GGDEF_dom"/>
</dbReference>
<dbReference type="Gene3D" id="3.30.70.270">
    <property type="match status" value="1"/>
</dbReference>
<dbReference type="Proteomes" id="UP000183760">
    <property type="component" value="Unassembled WGS sequence"/>
</dbReference>
<feature type="domain" description="GGDEF" evidence="6">
    <location>
        <begin position="221"/>
        <end position="359"/>
    </location>
</feature>
<dbReference type="Gene3D" id="3.40.50.2300">
    <property type="match status" value="1"/>
</dbReference>
<feature type="modified residue" description="4-aspartylphosphate" evidence="3">
    <location>
        <position position="111"/>
    </location>
</feature>
<sequence>MKVAGGGGCSQDREAADAPGAAQGRREHLVGRGIRDLWTANHQERNEAETFMQRRGRTSERSLLLVIEDDASVLESLSDLLASRFDVLGAADAGVGLELAREHRPDLVLLDRFLPSGDGLAVLEALQEDSRTESTPVIFLTGDADEATLERCLEMGAVDFIHKPASARELMARIDRALRQSEQQRRLQILAQTDALTGLANFRALTIRLEEELRRAQRYGYPLSVVIIDLDHLKAINDGMGHDVGNRAILALANQLKGNLRESDFAARFGGDEFVALLPHQTALEAAVFAERIRSGLRSVGVQKSDGRPASFGLSVSVGIADHTLETPRDDTEGLMKAADAALYEAKREGRDRVVVFGRPAMAPSVQRH</sequence>
<evidence type="ECO:0000256" key="1">
    <source>
        <dbReference type="ARBA" id="ARBA00012528"/>
    </source>
</evidence>
<keyword evidence="3" id="KW-0597">Phosphoprotein</keyword>
<evidence type="ECO:0000259" key="6">
    <source>
        <dbReference type="PROSITE" id="PS50887"/>
    </source>
</evidence>
<dbReference type="STRING" id="1334629.MFUL124B02_22580"/>
<dbReference type="PANTHER" id="PTHR45138">
    <property type="entry name" value="REGULATORY COMPONENTS OF SENSORY TRANSDUCTION SYSTEM"/>
    <property type="match status" value="1"/>
</dbReference>
<dbReference type="Proteomes" id="UP000321514">
    <property type="component" value="Unassembled WGS sequence"/>
</dbReference>
<evidence type="ECO:0000259" key="5">
    <source>
        <dbReference type="PROSITE" id="PS50110"/>
    </source>
</evidence>
<dbReference type="InterPro" id="IPR043128">
    <property type="entry name" value="Rev_trsase/Diguanyl_cyclase"/>
</dbReference>
<protein>
    <recommendedName>
        <fullName evidence="1">diguanylate cyclase</fullName>
        <ecNumber evidence="1">2.7.7.65</ecNumber>
    </recommendedName>
</protein>
<accession>A0A511TED8</accession>
<dbReference type="SMART" id="SM00267">
    <property type="entry name" value="GGDEF"/>
    <property type="match status" value="1"/>
</dbReference>
<dbReference type="InterPro" id="IPR050469">
    <property type="entry name" value="Diguanylate_Cyclase"/>
</dbReference>
<proteinExistence type="predicted"/>
<comment type="caution">
    <text evidence="7">The sequence shown here is derived from an EMBL/GenBank/DDBJ whole genome shotgun (WGS) entry which is preliminary data.</text>
</comment>
<dbReference type="Pfam" id="PF00990">
    <property type="entry name" value="GGDEF"/>
    <property type="match status" value="1"/>
</dbReference>
<dbReference type="InterPro" id="IPR029787">
    <property type="entry name" value="Nucleotide_cyclase"/>
</dbReference>
<dbReference type="PANTHER" id="PTHR45138:SF9">
    <property type="entry name" value="DIGUANYLATE CYCLASE DGCM-RELATED"/>
    <property type="match status" value="1"/>
</dbReference>
<dbReference type="GO" id="GO:0052621">
    <property type="term" value="F:diguanylate cyclase activity"/>
    <property type="evidence" value="ECO:0007669"/>
    <property type="project" value="UniProtKB-EC"/>
</dbReference>
<dbReference type="EMBL" id="BJXR01000063">
    <property type="protein sequence ID" value="GEN12527.1"/>
    <property type="molecule type" value="Genomic_DNA"/>
</dbReference>
<evidence type="ECO:0000256" key="3">
    <source>
        <dbReference type="PROSITE-ProRule" id="PRU00169"/>
    </source>
</evidence>
<evidence type="ECO:0000313" key="9">
    <source>
        <dbReference type="Proteomes" id="UP000183760"/>
    </source>
</evidence>
<reference evidence="7 10" key="2">
    <citation type="submission" date="2019-07" db="EMBL/GenBank/DDBJ databases">
        <title>Whole genome shotgun sequence of Myxococcus fulvus NBRC 100333.</title>
        <authorList>
            <person name="Hosoyama A."/>
            <person name="Uohara A."/>
            <person name="Ohji S."/>
            <person name="Ichikawa N."/>
        </authorList>
    </citation>
    <scope>NUCLEOTIDE SEQUENCE [LARGE SCALE GENOMIC DNA]</scope>
    <source>
        <strain evidence="7 10">NBRC 100333</strain>
    </source>
</reference>
<feature type="domain" description="Response regulatory" evidence="5">
    <location>
        <begin position="63"/>
        <end position="178"/>
    </location>
</feature>
<dbReference type="CDD" id="cd01949">
    <property type="entry name" value="GGDEF"/>
    <property type="match status" value="1"/>
</dbReference>
<feature type="region of interest" description="Disordered" evidence="4">
    <location>
        <begin position="1"/>
        <end position="27"/>
    </location>
</feature>
<dbReference type="GO" id="GO:1902201">
    <property type="term" value="P:negative regulation of bacterial-type flagellum-dependent cell motility"/>
    <property type="evidence" value="ECO:0007669"/>
    <property type="project" value="TreeGrafter"/>
</dbReference>
<dbReference type="Pfam" id="PF00072">
    <property type="entry name" value="Response_reg"/>
    <property type="match status" value="1"/>
</dbReference>
<dbReference type="FunFam" id="3.30.70.270:FF:000001">
    <property type="entry name" value="Diguanylate cyclase domain protein"/>
    <property type="match status" value="1"/>
</dbReference>
<dbReference type="NCBIfam" id="TIGR00254">
    <property type="entry name" value="GGDEF"/>
    <property type="match status" value="1"/>
</dbReference>
<organism evidence="7 10">
    <name type="scientific">Myxococcus fulvus</name>
    <dbReference type="NCBI Taxonomy" id="33"/>
    <lineage>
        <taxon>Bacteria</taxon>
        <taxon>Pseudomonadati</taxon>
        <taxon>Myxococcota</taxon>
        <taxon>Myxococcia</taxon>
        <taxon>Myxococcales</taxon>
        <taxon>Cystobacterineae</taxon>
        <taxon>Myxococcaceae</taxon>
        <taxon>Myxococcus</taxon>
    </lineage>
</organism>
<dbReference type="SMART" id="SM00448">
    <property type="entry name" value="REC"/>
    <property type="match status" value="1"/>
</dbReference>
<dbReference type="SUPFAM" id="SSF55073">
    <property type="entry name" value="Nucleotide cyclase"/>
    <property type="match status" value="1"/>
</dbReference>
<dbReference type="InterPro" id="IPR011006">
    <property type="entry name" value="CheY-like_superfamily"/>
</dbReference>
<dbReference type="AlphaFoldDB" id="A0A511TED8"/>